<evidence type="ECO:0008006" key="4">
    <source>
        <dbReference type="Google" id="ProtNLM"/>
    </source>
</evidence>
<dbReference type="EMBL" id="LBZM01000005">
    <property type="protein sequence ID" value="KKR72524.1"/>
    <property type="molecule type" value="Genomic_DNA"/>
</dbReference>
<dbReference type="Proteomes" id="UP000034664">
    <property type="component" value="Unassembled WGS sequence"/>
</dbReference>
<comment type="caution">
    <text evidence="2">The sequence shown here is derived from an EMBL/GenBank/DDBJ whole genome shotgun (WGS) entry which is preliminary data.</text>
</comment>
<accession>A0A0G0T687</accession>
<feature type="transmembrane region" description="Helical" evidence="1">
    <location>
        <begin position="74"/>
        <end position="97"/>
    </location>
</feature>
<keyword evidence="1" id="KW-0472">Membrane</keyword>
<feature type="transmembrane region" description="Helical" evidence="1">
    <location>
        <begin position="21"/>
        <end position="47"/>
    </location>
</feature>
<sequence>MTNKSNKTNYMNRFVKRYRQVFHDQSILFSSIVACIAILGSIFYIFLSTSALPSQVPLYYSLPWGEQRLAQTTALLTIPASAAMILILNIGIVLFFYKTEPVISRLLALGAGFTALIGVYTLIRIILLIT</sequence>
<evidence type="ECO:0000313" key="2">
    <source>
        <dbReference type="EMBL" id="KKR72524.1"/>
    </source>
</evidence>
<evidence type="ECO:0000256" key="1">
    <source>
        <dbReference type="SAM" id="Phobius"/>
    </source>
</evidence>
<dbReference type="AlphaFoldDB" id="A0A0G0T687"/>
<proteinExistence type="predicted"/>
<keyword evidence="1" id="KW-0812">Transmembrane</keyword>
<reference evidence="2 3" key="1">
    <citation type="journal article" date="2015" name="Nature">
        <title>rRNA introns, odd ribosomes, and small enigmatic genomes across a large radiation of phyla.</title>
        <authorList>
            <person name="Brown C.T."/>
            <person name="Hug L.A."/>
            <person name="Thomas B.C."/>
            <person name="Sharon I."/>
            <person name="Castelle C.J."/>
            <person name="Singh A."/>
            <person name="Wilkins M.J."/>
            <person name="Williams K.H."/>
            <person name="Banfield J.F."/>
        </authorList>
    </citation>
    <scope>NUCLEOTIDE SEQUENCE [LARGE SCALE GENOMIC DNA]</scope>
</reference>
<name>A0A0G0T687_9BACT</name>
<dbReference type="PROSITE" id="PS51257">
    <property type="entry name" value="PROKAR_LIPOPROTEIN"/>
    <property type="match status" value="1"/>
</dbReference>
<keyword evidence="1" id="KW-1133">Transmembrane helix</keyword>
<gene>
    <name evidence="2" type="ORF">UU14_C0005G0092</name>
</gene>
<organism evidence="2 3">
    <name type="scientific">Candidatus Roizmanbacteria bacterium GW2011_GWB1_40_7</name>
    <dbReference type="NCBI Taxonomy" id="1618482"/>
    <lineage>
        <taxon>Bacteria</taxon>
        <taxon>Candidatus Roizmaniibacteriota</taxon>
    </lineage>
</organism>
<evidence type="ECO:0000313" key="3">
    <source>
        <dbReference type="Proteomes" id="UP000034664"/>
    </source>
</evidence>
<feature type="transmembrane region" description="Helical" evidence="1">
    <location>
        <begin position="106"/>
        <end position="129"/>
    </location>
</feature>
<protein>
    <recommendedName>
        <fullName evidence="4">DUF1648 domain-containing protein</fullName>
    </recommendedName>
</protein>